<name>K0SD65_THAOC</name>
<gene>
    <name evidence="2" type="ORF">THAOC_20951</name>
</gene>
<keyword evidence="3" id="KW-1185">Reference proteome</keyword>
<feature type="region of interest" description="Disordered" evidence="1">
    <location>
        <begin position="206"/>
        <end position="225"/>
    </location>
</feature>
<accession>K0SD65</accession>
<proteinExistence type="predicted"/>
<evidence type="ECO:0000256" key="1">
    <source>
        <dbReference type="SAM" id="MobiDB-lite"/>
    </source>
</evidence>
<reference evidence="2 3" key="1">
    <citation type="journal article" date="2012" name="Genome Biol.">
        <title>Genome and low-iron response of an oceanic diatom adapted to chronic iron limitation.</title>
        <authorList>
            <person name="Lommer M."/>
            <person name="Specht M."/>
            <person name="Roy A.S."/>
            <person name="Kraemer L."/>
            <person name="Andreson R."/>
            <person name="Gutowska M.A."/>
            <person name="Wolf J."/>
            <person name="Bergner S.V."/>
            <person name="Schilhabel M.B."/>
            <person name="Klostermeier U.C."/>
            <person name="Beiko R.G."/>
            <person name="Rosenstiel P."/>
            <person name="Hippler M."/>
            <person name="Laroche J."/>
        </authorList>
    </citation>
    <scope>NUCLEOTIDE SEQUENCE [LARGE SCALE GENOMIC DNA]</scope>
    <source>
        <strain evidence="2 3">CCMP1005</strain>
    </source>
</reference>
<comment type="caution">
    <text evidence="2">The sequence shown here is derived from an EMBL/GenBank/DDBJ whole genome shotgun (WGS) entry which is preliminary data.</text>
</comment>
<dbReference type="AlphaFoldDB" id="K0SD65"/>
<sequence length="503" mass="54982">MAPATSGADTPQPLSVVGIYPLHCAPRANWSWNLFAFSDKAVVNWVCSFYSSSTVQQGPLRFPFGLSSTQFPFFVPQIRLILTDGAAKPFYYYVSRVLADVVAGFGALGRVLAAVTSVRAAMPRSGGLTNVTMLTQFPTSELRAPLSAVQALKKMIRDHSLHKRDFDWKRYRMPHSPESIFPTADRPTETIASPARGRMRTGADGAFRETSTGAGGTAVETHTPGRRVVAATRPDRPRVSFPPSVAAGQRQRQALGSATMGTFFSADRHVLAPTLRDKYSNEFFKQGVASPRGLPRSQTLIFLRWPRDDQNVQLEFMKASNGRVKFINHSSLWNLRTGNPGRPGFIEDTLFCDSHGNPIANFHIGAPAASFAATYRPVSPQQPRVPARSTTQRPEVVQGPSFSARLLQNWSAPSAPPRGEIPDSRRLGLNCPAEACGVGPSSVLSRGCLDPVTGTLVLPSRAELYNDFPRSADHIYGTTETFEIVRFPPRQAAMPWSGDARRA</sequence>
<dbReference type="Proteomes" id="UP000266841">
    <property type="component" value="Unassembled WGS sequence"/>
</dbReference>
<dbReference type="EMBL" id="AGNL01024034">
    <property type="protein sequence ID" value="EJK58891.1"/>
    <property type="molecule type" value="Genomic_DNA"/>
</dbReference>
<organism evidence="2 3">
    <name type="scientific">Thalassiosira oceanica</name>
    <name type="common">Marine diatom</name>
    <dbReference type="NCBI Taxonomy" id="159749"/>
    <lineage>
        <taxon>Eukaryota</taxon>
        <taxon>Sar</taxon>
        <taxon>Stramenopiles</taxon>
        <taxon>Ochrophyta</taxon>
        <taxon>Bacillariophyta</taxon>
        <taxon>Coscinodiscophyceae</taxon>
        <taxon>Thalassiosirophycidae</taxon>
        <taxon>Thalassiosirales</taxon>
        <taxon>Thalassiosiraceae</taxon>
        <taxon>Thalassiosira</taxon>
    </lineage>
</organism>
<evidence type="ECO:0000313" key="3">
    <source>
        <dbReference type="Proteomes" id="UP000266841"/>
    </source>
</evidence>
<evidence type="ECO:0000313" key="2">
    <source>
        <dbReference type="EMBL" id="EJK58891.1"/>
    </source>
</evidence>
<protein>
    <submittedName>
        <fullName evidence="2">Uncharacterized protein</fullName>
    </submittedName>
</protein>